<dbReference type="AlphaFoldDB" id="A0AAN6IDJ2"/>
<dbReference type="Gene3D" id="3.10.180.10">
    <property type="entry name" value="2,3-Dihydroxybiphenyl 1,2-Dioxygenase, domain 1"/>
    <property type="match status" value="1"/>
</dbReference>
<evidence type="ECO:0000313" key="1">
    <source>
        <dbReference type="EMBL" id="KAI1613523.1"/>
    </source>
</evidence>
<organism evidence="1 2">
    <name type="scientific">Exophiala viscosa</name>
    <dbReference type="NCBI Taxonomy" id="2486360"/>
    <lineage>
        <taxon>Eukaryota</taxon>
        <taxon>Fungi</taxon>
        <taxon>Dikarya</taxon>
        <taxon>Ascomycota</taxon>
        <taxon>Pezizomycotina</taxon>
        <taxon>Eurotiomycetes</taxon>
        <taxon>Chaetothyriomycetidae</taxon>
        <taxon>Chaetothyriales</taxon>
        <taxon>Herpotrichiellaceae</taxon>
        <taxon>Exophiala</taxon>
    </lineage>
</organism>
<evidence type="ECO:0000313" key="2">
    <source>
        <dbReference type="Proteomes" id="UP001203852"/>
    </source>
</evidence>
<accession>A0AAN6IDJ2</accession>
<comment type="caution">
    <text evidence="1">The sequence shown here is derived from an EMBL/GenBank/DDBJ whole genome shotgun (WGS) entry which is preliminary data.</text>
</comment>
<name>A0AAN6IDJ2_9EURO</name>
<dbReference type="InterPro" id="IPR029068">
    <property type="entry name" value="Glyas_Bleomycin-R_OHBP_Dase"/>
</dbReference>
<keyword evidence="2" id="KW-1185">Reference proteome</keyword>
<reference evidence="1" key="1">
    <citation type="journal article" date="2022" name="bioRxiv">
        <title>Deciphering the potential niche of two novel black yeast fungi from a biological soil crust based on their genomes, phenotypes, and melanin regulation.</title>
        <authorList>
            <consortium name="DOE Joint Genome Institute"/>
            <person name="Carr E.C."/>
            <person name="Barton Q."/>
            <person name="Grambo S."/>
            <person name="Sullivan M."/>
            <person name="Renfro C.M."/>
            <person name="Kuo A."/>
            <person name="Pangilinan J."/>
            <person name="Lipzen A."/>
            <person name="Keymanesh K."/>
            <person name="Savage E."/>
            <person name="Barry K."/>
            <person name="Grigoriev I.V."/>
            <person name="Riekhof W.R."/>
            <person name="Harris S.S."/>
        </authorList>
    </citation>
    <scope>NUCLEOTIDE SEQUENCE</scope>
    <source>
        <strain evidence="1">JF 03-4F</strain>
    </source>
</reference>
<gene>
    <name evidence="1" type="ORF">EDD36DRAFT_199794</name>
</gene>
<proteinExistence type="predicted"/>
<dbReference type="EMBL" id="MU404353">
    <property type="protein sequence ID" value="KAI1613523.1"/>
    <property type="molecule type" value="Genomic_DNA"/>
</dbReference>
<protein>
    <submittedName>
        <fullName evidence="1">Uncharacterized protein</fullName>
    </submittedName>
</protein>
<dbReference type="Proteomes" id="UP001203852">
    <property type="component" value="Unassembled WGS sequence"/>
</dbReference>
<sequence>MAPSAVHHGPLSSSDALISKAKRQTPQALCHVGLGKIPEHYHPMIDWYCAVLNAHITHQDNVLAFLRYDAEHHRSAIVKRDNLASKPKGVMCVGLDHIACATRHSQPWRSIICPSRPTGCCPC</sequence>